<evidence type="ECO:0000256" key="2">
    <source>
        <dbReference type="SAM" id="Phobius"/>
    </source>
</evidence>
<reference evidence="3 4" key="1">
    <citation type="submission" date="2020-01" db="EMBL/GenBank/DDBJ databases">
        <authorList>
            <person name="Deng T."/>
        </authorList>
    </citation>
    <scope>NUCLEOTIDE SEQUENCE [LARGE SCALE GENOMIC DNA]</scope>
    <source>
        <strain evidence="3 4">5221</strain>
    </source>
</reference>
<evidence type="ECO:0000313" key="3">
    <source>
        <dbReference type="EMBL" id="MYM19359.1"/>
    </source>
</evidence>
<dbReference type="Proteomes" id="UP000469215">
    <property type="component" value="Unassembled WGS sequence"/>
</dbReference>
<keyword evidence="4" id="KW-1185">Reference proteome</keyword>
<feature type="transmembrane region" description="Helical" evidence="2">
    <location>
        <begin position="54"/>
        <end position="78"/>
    </location>
</feature>
<keyword evidence="2" id="KW-0472">Membrane</keyword>
<evidence type="ECO:0000256" key="1">
    <source>
        <dbReference type="SAM" id="MobiDB-lite"/>
    </source>
</evidence>
<dbReference type="AlphaFoldDB" id="A0A6N9H5Z2"/>
<keyword evidence="2" id="KW-1133">Transmembrane helix</keyword>
<protein>
    <submittedName>
        <fullName evidence="3">Uncharacterized protein</fullName>
    </submittedName>
</protein>
<dbReference type="RefSeq" id="WP_160952787.1">
    <property type="nucleotide sequence ID" value="NZ_WWEQ01000014.1"/>
</dbReference>
<feature type="region of interest" description="Disordered" evidence="1">
    <location>
        <begin position="1"/>
        <end position="23"/>
    </location>
</feature>
<accession>A0A6N9H5Z2</accession>
<proteinExistence type="predicted"/>
<evidence type="ECO:0000313" key="4">
    <source>
        <dbReference type="Proteomes" id="UP000469215"/>
    </source>
</evidence>
<keyword evidence="2" id="KW-0812">Transmembrane</keyword>
<comment type="caution">
    <text evidence="3">The sequence shown here is derived from an EMBL/GenBank/DDBJ whole genome shotgun (WGS) entry which is preliminary data.</text>
</comment>
<name>A0A6N9H5Z2_9MICO</name>
<gene>
    <name evidence="3" type="ORF">GSY69_05085</name>
</gene>
<dbReference type="EMBL" id="WWEQ01000014">
    <property type="protein sequence ID" value="MYM19359.1"/>
    <property type="molecule type" value="Genomic_DNA"/>
</dbReference>
<feature type="transmembrane region" description="Helical" evidence="2">
    <location>
        <begin position="29"/>
        <end position="48"/>
    </location>
</feature>
<sequence length="97" mass="10512">MKASDHAPQSPAQPPHRPRRSRQVPYSDALVLGMIAAAVVLISTIVFTRAWLSLAAMGLCGIYTVAAFVLVAGISMLLNRLIRNDGGDEEEQYPVLH</sequence>
<organism evidence="3 4">
    <name type="scientific">Brevibacterium rongguiense</name>
    <dbReference type="NCBI Taxonomy" id="2695267"/>
    <lineage>
        <taxon>Bacteria</taxon>
        <taxon>Bacillati</taxon>
        <taxon>Actinomycetota</taxon>
        <taxon>Actinomycetes</taxon>
        <taxon>Micrococcales</taxon>
        <taxon>Brevibacteriaceae</taxon>
        <taxon>Brevibacterium</taxon>
    </lineage>
</organism>